<keyword evidence="3 5" id="KW-0067">ATP-binding</keyword>
<dbReference type="GO" id="GO:0003777">
    <property type="term" value="F:microtubule motor activity"/>
    <property type="evidence" value="ECO:0007669"/>
    <property type="project" value="InterPro"/>
</dbReference>
<evidence type="ECO:0000256" key="2">
    <source>
        <dbReference type="ARBA" id="ARBA00022741"/>
    </source>
</evidence>
<dbReference type="GO" id="GO:0008017">
    <property type="term" value="F:microtubule binding"/>
    <property type="evidence" value="ECO:0007669"/>
    <property type="project" value="InterPro"/>
</dbReference>
<keyword evidence="9" id="KW-0378">Hydrolase</keyword>
<organism evidence="9 10">
    <name type="scientific">Bombardia bombarda</name>
    <dbReference type="NCBI Taxonomy" id="252184"/>
    <lineage>
        <taxon>Eukaryota</taxon>
        <taxon>Fungi</taxon>
        <taxon>Dikarya</taxon>
        <taxon>Ascomycota</taxon>
        <taxon>Pezizomycotina</taxon>
        <taxon>Sordariomycetes</taxon>
        <taxon>Sordariomycetidae</taxon>
        <taxon>Sordariales</taxon>
        <taxon>Lasiosphaeriaceae</taxon>
        <taxon>Bombardia</taxon>
    </lineage>
</organism>
<keyword evidence="4 5" id="KW-0505">Motor protein</keyword>
<accession>A0AA39WLU8</accession>
<dbReference type="SUPFAM" id="SSF52540">
    <property type="entry name" value="P-loop containing nucleoside triphosphate hydrolases"/>
    <property type="match status" value="1"/>
</dbReference>
<feature type="region of interest" description="Disordered" evidence="7">
    <location>
        <begin position="734"/>
        <end position="839"/>
    </location>
</feature>
<dbReference type="PANTHER" id="PTHR24115:SF1008">
    <property type="entry name" value="KINESIN-LIKE PROTEIN SUBITO"/>
    <property type="match status" value="1"/>
</dbReference>
<evidence type="ECO:0000256" key="4">
    <source>
        <dbReference type="ARBA" id="ARBA00023175"/>
    </source>
</evidence>
<comment type="similarity">
    <text evidence="5">Belongs to the TRAFAC class myosin-kinesin ATPase superfamily. Kinesin family.</text>
</comment>
<feature type="coiled-coil region" evidence="6">
    <location>
        <begin position="704"/>
        <end position="731"/>
    </location>
</feature>
<evidence type="ECO:0000256" key="3">
    <source>
        <dbReference type="ARBA" id="ARBA00022840"/>
    </source>
</evidence>
<evidence type="ECO:0000256" key="6">
    <source>
        <dbReference type="SAM" id="Coils"/>
    </source>
</evidence>
<dbReference type="GO" id="GO:0005871">
    <property type="term" value="C:kinesin complex"/>
    <property type="evidence" value="ECO:0007669"/>
    <property type="project" value="TreeGrafter"/>
</dbReference>
<feature type="binding site" evidence="5">
    <location>
        <begin position="107"/>
        <end position="114"/>
    </location>
    <ligand>
        <name>ATP</name>
        <dbReference type="ChEBI" id="CHEBI:30616"/>
    </ligand>
</feature>
<dbReference type="Gene3D" id="3.40.850.10">
    <property type="entry name" value="Kinesin motor domain"/>
    <property type="match status" value="2"/>
</dbReference>
<keyword evidence="6" id="KW-0175">Coiled coil</keyword>
<keyword evidence="2 5" id="KW-0547">Nucleotide-binding</keyword>
<evidence type="ECO:0000256" key="1">
    <source>
        <dbReference type="ARBA" id="ARBA00022701"/>
    </source>
</evidence>
<dbReference type="InterPro" id="IPR027417">
    <property type="entry name" value="P-loop_NTPase"/>
</dbReference>
<dbReference type="PROSITE" id="PS50067">
    <property type="entry name" value="KINESIN_MOTOR_2"/>
    <property type="match status" value="1"/>
</dbReference>
<gene>
    <name evidence="9" type="ORF">B0T17DRAFT_535842</name>
</gene>
<feature type="region of interest" description="Disordered" evidence="7">
    <location>
        <begin position="208"/>
        <end position="240"/>
    </location>
</feature>
<sequence>MDKDPHNHLFQVYLRLRPAQGGAVAGDRFLDVEGSDADHAAAAPKHITLNPPNDRRRAIEKFAFTQVFEEDASQLDVFHCTGVANLVEGVLAPRGGEGTDALLATLGVTGSGKTHTILGSRTQRGLTQLALDVIFRSLGHNILDCSSNPTLEHTISASDPSDATVFSASAFLDNVYADPSAPLRASSRAPTPLIVRSNQFSLQSQVCGVDEHVGSTEPDSPRSPTDAVEKKARLETPPRRDLLFQIHEDVICTGQSSAFPHSSARPASRLPLGHQYQRTQESRAPARRGERSQEKSFMTSTASQRQKTSAKTSSQPQGESFGPAQTPSRRLHRPSTFPQQPDVSALSVSCDPSSEYAVVISMYEVYNDRIFDLLTPPIKSAATKEYRRRPLLFKSTEASPDRKLVAGLRKVVCGSLHQALMVLEAGLHERRVAGTGSNSVSSRSHGFFSVEVKKRAKGSRRHGLETPWGGSAFTVVDLAGSERARDAKTAGATLAEAGKINESLMYLGQCLQMQSDAANKDKPSSSPTGSPPLHHRAYFPPSSSGGSYSGGPMSSPNVERFHPGGPLSSPNVERFISGSPGSDVNRGTMEVAALEIARLSEEVDYLRQGLESEREARHEAEAHLLSMEDRMIELEQAIREDCTAEFERRLEIEMARWRANMQVEMERGEEHWGRKIEVFERSMGVTLTAPSEDDSMVDDDYGSENKENVLMEDINQENERLRRENDMLRRDLAAMGPTKRMPLQERGSDVGVAGSKNKVAETGSPRPARATKVSMNADESSLRRGLENLRVSDDSETSFAQPALRSSGGAASVTSGSPKKVRKLGAKRWDNDMDEEDLF</sequence>
<feature type="compositionally biased region" description="Basic and acidic residues" evidence="7">
    <location>
        <begin position="227"/>
        <end position="240"/>
    </location>
</feature>
<reference evidence="9" key="1">
    <citation type="submission" date="2023-06" db="EMBL/GenBank/DDBJ databases">
        <title>Genome-scale phylogeny and comparative genomics of the fungal order Sordariales.</title>
        <authorList>
            <consortium name="Lawrence Berkeley National Laboratory"/>
            <person name="Hensen N."/>
            <person name="Bonometti L."/>
            <person name="Westerberg I."/>
            <person name="Brannstrom I.O."/>
            <person name="Guillou S."/>
            <person name="Cros-Aarteil S."/>
            <person name="Calhoun S."/>
            <person name="Haridas S."/>
            <person name="Kuo A."/>
            <person name="Mondo S."/>
            <person name="Pangilinan J."/>
            <person name="Riley R."/>
            <person name="LaButti K."/>
            <person name="Andreopoulos B."/>
            <person name="Lipzen A."/>
            <person name="Chen C."/>
            <person name="Yanf M."/>
            <person name="Daum C."/>
            <person name="Ng V."/>
            <person name="Clum A."/>
            <person name="Steindorff A."/>
            <person name="Ohm R."/>
            <person name="Martin F."/>
            <person name="Silar P."/>
            <person name="Natvig D."/>
            <person name="Lalanne C."/>
            <person name="Gautier V."/>
            <person name="Ament-velasquez S.L."/>
            <person name="Kruys A."/>
            <person name="Hutchinson M.I."/>
            <person name="Powell A.J."/>
            <person name="Barry K."/>
            <person name="Miller A.N."/>
            <person name="Grigoriev I.V."/>
            <person name="Debuchy R."/>
            <person name="Gladieux P."/>
            <person name="Thoren M.H."/>
            <person name="Johannesson H."/>
        </authorList>
    </citation>
    <scope>NUCLEOTIDE SEQUENCE</scope>
    <source>
        <strain evidence="9">SMH3391-2</strain>
    </source>
</reference>
<evidence type="ECO:0000259" key="8">
    <source>
        <dbReference type="PROSITE" id="PS50067"/>
    </source>
</evidence>
<proteinExistence type="inferred from homology"/>
<feature type="region of interest" description="Disordered" evidence="7">
    <location>
        <begin position="256"/>
        <end position="346"/>
    </location>
</feature>
<dbReference type="SMART" id="SM00129">
    <property type="entry name" value="KISc"/>
    <property type="match status" value="1"/>
</dbReference>
<feature type="domain" description="Kinesin motor" evidence="8">
    <location>
        <begin position="9"/>
        <end position="511"/>
    </location>
</feature>
<keyword evidence="1" id="KW-0493">Microtubule</keyword>
<dbReference type="FunFam" id="3.40.850.10:FF:000120">
    <property type="entry name" value="Kinesin family protein"/>
    <property type="match status" value="1"/>
</dbReference>
<feature type="compositionally biased region" description="Polar residues" evidence="7">
    <location>
        <begin position="295"/>
        <end position="328"/>
    </location>
</feature>
<evidence type="ECO:0000313" key="10">
    <source>
        <dbReference type="Proteomes" id="UP001174934"/>
    </source>
</evidence>
<evidence type="ECO:0000313" key="9">
    <source>
        <dbReference type="EMBL" id="KAK0617789.1"/>
    </source>
</evidence>
<dbReference type="GO" id="GO:0007018">
    <property type="term" value="P:microtubule-based movement"/>
    <property type="evidence" value="ECO:0007669"/>
    <property type="project" value="InterPro"/>
</dbReference>
<dbReference type="GO" id="GO:0016887">
    <property type="term" value="F:ATP hydrolysis activity"/>
    <property type="evidence" value="ECO:0007669"/>
    <property type="project" value="TreeGrafter"/>
</dbReference>
<dbReference type="PANTHER" id="PTHR24115">
    <property type="entry name" value="KINESIN-RELATED"/>
    <property type="match status" value="1"/>
</dbReference>
<dbReference type="GO" id="GO:0005524">
    <property type="term" value="F:ATP binding"/>
    <property type="evidence" value="ECO:0007669"/>
    <property type="project" value="UniProtKB-UniRule"/>
</dbReference>
<evidence type="ECO:0000256" key="7">
    <source>
        <dbReference type="SAM" id="MobiDB-lite"/>
    </source>
</evidence>
<comment type="caution">
    <text evidence="9">The sequence shown here is derived from an EMBL/GenBank/DDBJ whole genome shotgun (WGS) entry which is preliminary data.</text>
</comment>
<dbReference type="Proteomes" id="UP001174934">
    <property type="component" value="Unassembled WGS sequence"/>
</dbReference>
<dbReference type="Pfam" id="PF00225">
    <property type="entry name" value="Kinesin"/>
    <property type="match status" value="2"/>
</dbReference>
<protein>
    <submittedName>
        <fullName evidence="9">P-loop containing nucleoside triphosphate hydrolase protein</fullName>
    </submittedName>
</protein>
<feature type="region of interest" description="Disordered" evidence="7">
    <location>
        <begin position="515"/>
        <end position="584"/>
    </location>
</feature>
<dbReference type="EMBL" id="JAULSR010000005">
    <property type="protein sequence ID" value="KAK0617789.1"/>
    <property type="molecule type" value="Genomic_DNA"/>
</dbReference>
<dbReference type="GO" id="GO:0005874">
    <property type="term" value="C:microtubule"/>
    <property type="evidence" value="ECO:0007669"/>
    <property type="project" value="UniProtKB-KW"/>
</dbReference>
<dbReference type="AlphaFoldDB" id="A0AA39WLU8"/>
<evidence type="ECO:0000256" key="5">
    <source>
        <dbReference type="PROSITE-ProRule" id="PRU00283"/>
    </source>
</evidence>
<feature type="compositionally biased region" description="Polar residues" evidence="7">
    <location>
        <begin position="336"/>
        <end position="346"/>
    </location>
</feature>
<feature type="compositionally biased region" description="Basic and acidic residues" evidence="7">
    <location>
        <begin position="780"/>
        <end position="793"/>
    </location>
</feature>
<feature type="coiled-coil region" evidence="6">
    <location>
        <begin position="610"/>
        <end position="637"/>
    </location>
</feature>
<feature type="compositionally biased region" description="Low complexity" evidence="7">
    <location>
        <begin position="540"/>
        <end position="556"/>
    </location>
</feature>
<name>A0AA39WLU8_9PEZI</name>
<dbReference type="InterPro" id="IPR001752">
    <property type="entry name" value="Kinesin_motor_dom"/>
</dbReference>
<keyword evidence="10" id="KW-1185">Reference proteome</keyword>
<dbReference type="GO" id="GO:0005634">
    <property type="term" value="C:nucleus"/>
    <property type="evidence" value="ECO:0007669"/>
    <property type="project" value="TreeGrafter"/>
</dbReference>
<feature type="compositionally biased region" description="Low complexity" evidence="7">
    <location>
        <begin position="806"/>
        <end position="817"/>
    </location>
</feature>
<dbReference type="InterPro" id="IPR036961">
    <property type="entry name" value="Kinesin_motor_dom_sf"/>
</dbReference>
<dbReference type="InterPro" id="IPR027640">
    <property type="entry name" value="Kinesin-like_fam"/>
</dbReference>